<dbReference type="Gene3D" id="3.40.50.300">
    <property type="entry name" value="P-loop containing nucleotide triphosphate hydrolases"/>
    <property type="match status" value="1"/>
</dbReference>
<dbReference type="InterPro" id="IPR027417">
    <property type="entry name" value="P-loop_NTPase"/>
</dbReference>
<proteinExistence type="inferred from homology"/>
<sequence length="263" mass="28279">MIDVFNLVVRLAGKTIVQDVSFAAEPGTLTAICGPNGSGKTTTMKAISGELAYKGSVHINGAEVGALEPWQLAEMRGVLPQASSISFPFTVREIVRMGLTSGRNRHPEHTDRIAAEALASVDLVGFEGRLYQELSGGEQQRVQLARVVCQISEPVIDGRPCWLLLDEPVSSLDISHQLTIMSLARQFCRRGGGVIAVMHDLNLTALFADRMVLLKGGRLQAAGPVKEVLTDRHLQDVFGCSLRVNCVPANDAPFVLAHSALAD</sequence>
<evidence type="ECO:0000256" key="3">
    <source>
        <dbReference type="ARBA" id="ARBA00022741"/>
    </source>
</evidence>
<dbReference type="Proteomes" id="UP000199435">
    <property type="component" value="Unassembled WGS sequence"/>
</dbReference>
<dbReference type="InterPro" id="IPR003593">
    <property type="entry name" value="AAA+_ATPase"/>
</dbReference>
<keyword evidence="3" id="KW-0547">Nucleotide-binding</keyword>
<keyword evidence="4 8" id="KW-0067">ATP-binding</keyword>
<dbReference type="Pfam" id="PF00005">
    <property type="entry name" value="ABC_tran"/>
    <property type="match status" value="1"/>
</dbReference>
<dbReference type="NCBIfam" id="NF010068">
    <property type="entry name" value="PRK13548.1"/>
    <property type="match status" value="1"/>
</dbReference>
<evidence type="ECO:0000256" key="4">
    <source>
        <dbReference type="ARBA" id="ARBA00022840"/>
    </source>
</evidence>
<dbReference type="GO" id="GO:0016887">
    <property type="term" value="F:ATP hydrolysis activity"/>
    <property type="evidence" value="ECO:0007669"/>
    <property type="project" value="InterPro"/>
</dbReference>
<organism evidence="8 9">
    <name type="scientific">Rhizobium miluonense</name>
    <dbReference type="NCBI Taxonomy" id="411945"/>
    <lineage>
        <taxon>Bacteria</taxon>
        <taxon>Pseudomonadati</taxon>
        <taxon>Pseudomonadota</taxon>
        <taxon>Alphaproteobacteria</taxon>
        <taxon>Hyphomicrobiales</taxon>
        <taxon>Rhizobiaceae</taxon>
        <taxon>Rhizobium/Agrobacterium group</taxon>
        <taxon>Rhizobium</taxon>
    </lineage>
</organism>
<keyword evidence="9" id="KW-1185">Reference proteome</keyword>
<dbReference type="SUPFAM" id="SSF52540">
    <property type="entry name" value="P-loop containing nucleoside triphosphate hydrolases"/>
    <property type="match status" value="1"/>
</dbReference>
<dbReference type="PANTHER" id="PTHR42794">
    <property type="entry name" value="HEMIN IMPORT ATP-BINDING PROTEIN HMUV"/>
    <property type="match status" value="1"/>
</dbReference>
<dbReference type="PROSITE" id="PS50893">
    <property type="entry name" value="ABC_TRANSPORTER_2"/>
    <property type="match status" value="1"/>
</dbReference>
<name>A0A1C3WM12_9HYPH</name>
<dbReference type="STRING" id="411945.GA0061102_103325"/>
<keyword evidence="5" id="KW-1278">Translocase</keyword>
<protein>
    <submittedName>
        <fullName evidence="8">Iron complex transport system ATP-binding protein</fullName>
    </submittedName>
</protein>
<evidence type="ECO:0000256" key="5">
    <source>
        <dbReference type="ARBA" id="ARBA00022967"/>
    </source>
</evidence>
<comment type="function">
    <text evidence="6">Part of the ABC transporter complex HmuTUV involved in hemin import. Responsible for energy coupling to the transport system.</text>
</comment>
<dbReference type="EMBL" id="FMAH01000033">
    <property type="protein sequence ID" value="SCB40955.1"/>
    <property type="molecule type" value="Genomic_DNA"/>
</dbReference>
<accession>A0A1C3WM12</accession>
<dbReference type="PROSITE" id="PS00211">
    <property type="entry name" value="ABC_TRANSPORTER_1"/>
    <property type="match status" value="1"/>
</dbReference>
<dbReference type="PANTHER" id="PTHR42794:SF1">
    <property type="entry name" value="HEMIN IMPORT ATP-BINDING PROTEIN HMUV"/>
    <property type="match status" value="1"/>
</dbReference>
<dbReference type="CDD" id="cd03214">
    <property type="entry name" value="ABC_Iron-Siderophores_B12_Hemin"/>
    <property type="match status" value="1"/>
</dbReference>
<gene>
    <name evidence="8" type="ORF">GA0061102_103325</name>
</gene>
<evidence type="ECO:0000313" key="8">
    <source>
        <dbReference type="EMBL" id="SCB40955.1"/>
    </source>
</evidence>
<dbReference type="RefSeq" id="WP_092853518.1">
    <property type="nucleotide sequence ID" value="NZ_FMAH01000033.1"/>
</dbReference>
<evidence type="ECO:0000256" key="6">
    <source>
        <dbReference type="ARBA" id="ARBA00037066"/>
    </source>
</evidence>
<feature type="domain" description="ABC transporter" evidence="7">
    <location>
        <begin position="2"/>
        <end position="241"/>
    </location>
</feature>
<dbReference type="OrthoDB" id="9810077at2"/>
<dbReference type="InterPro" id="IPR003439">
    <property type="entry name" value="ABC_transporter-like_ATP-bd"/>
</dbReference>
<dbReference type="InterPro" id="IPR017871">
    <property type="entry name" value="ABC_transporter-like_CS"/>
</dbReference>
<evidence type="ECO:0000313" key="9">
    <source>
        <dbReference type="Proteomes" id="UP000199435"/>
    </source>
</evidence>
<dbReference type="AlphaFoldDB" id="A0A1C3WM12"/>
<keyword evidence="2" id="KW-0813">Transport</keyword>
<evidence type="ECO:0000256" key="1">
    <source>
        <dbReference type="ARBA" id="ARBA00005417"/>
    </source>
</evidence>
<reference evidence="9" key="1">
    <citation type="submission" date="2016-08" db="EMBL/GenBank/DDBJ databases">
        <authorList>
            <person name="Varghese N."/>
            <person name="Submissions Spin"/>
        </authorList>
    </citation>
    <scope>NUCLEOTIDE SEQUENCE [LARGE SCALE GENOMIC DNA]</scope>
    <source>
        <strain evidence="9">HAMBI 2971</strain>
    </source>
</reference>
<dbReference type="GO" id="GO:0005524">
    <property type="term" value="F:ATP binding"/>
    <property type="evidence" value="ECO:0007669"/>
    <property type="project" value="UniProtKB-KW"/>
</dbReference>
<evidence type="ECO:0000256" key="2">
    <source>
        <dbReference type="ARBA" id="ARBA00022448"/>
    </source>
</evidence>
<evidence type="ECO:0000259" key="7">
    <source>
        <dbReference type="PROSITE" id="PS50893"/>
    </source>
</evidence>
<comment type="similarity">
    <text evidence="1">Belongs to the ABC transporter superfamily.</text>
</comment>
<dbReference type="SMART" id="SM00382">
    <property type="entry name" value="AAA"/>
    <property type="match status" value="1"/>
</dbReference>